<proteinExistence type="predicted"/>
<organism evidence="1 2">
    <name type="scientific">Armillaria gallica</name>
    <name type="common">Bulbous honey fungus</name>
    <name type="synonym">Armillaria bulbosa</name>
    <dbReference type="NCBI Taxonomy" id="47427"/>
    <lineage>
        <taxon>Eukaryota</taxon>
        <taxon>Fungi</taxon>
        <taxon>Dikarya</taxon>
        <taxon>Basidiomycota</taxon>
        <taxon>Agaricomycotina</taxon>
        <taxon>Agaricomycetes</taxon>
        <taxon>Agaricomycetidae</taxon>
        <taxon>Agaricales</taxon>
        <taxon>Marasmiineae</taxon>
        <taxon>Physalacriaceae</taxon>
        <taxon>Armillaria</taxon>
    </lineage>
</organism>
<dbReference type="InParanoid" id="A0A2H3D7J3"/>
<keyword evidence="2" id="KW-1185">Reference proteome</keyword>
<protein>
    <submittedName>
        <fullName evidence="1">Uncharacterized protein</fullName>
    </submittedName>
</protein>
<evidence type="ECO:0000313" key="2">
    <source>
        <dbReference type="Proteomes" id="UP000217790"/>
    </source>
</evidence>
<gene>
    <name evidence="1" type="ORF">ARMGADRAFT_480577</name>
</gene>
<name>A0A2H3D7J3_ARMGA</name>
<reference evidence="2" key="1">
    <citation type="journal article" date="2017" name="Nat. Ecol. Evol.">
        <title>Genome expansion and lineage-specific genetic innovations in the forest pathogenic fungi Armillaria.</title>
        <authorList>
            <person name="Sipos G."/>
            <person name="Prasanna A.N."/>
            <person name="Walter M.C."/>
            <person name="O'Connor E."/>
            <person name="Balint B."/>
            <person name="Krizsan K."/>
            <person name="Kiss B."/>
            <person name="Hess J."/>
            <person name="Varga T."/>
            <person name="Slot J."/>
            <person name="Riley R."/>
            <person name="Boka B."/>
            <person name="Rigling D."/>
            <person name="Barry K."/>
            <person name="Lee J."/>
            <person name="Mihaltcheva S."/>
            <person name="LaButti K."/>
            <person name="Lipzen A."/>
            <person name="Waldron R."/>
            <person name="Moloney N.M."/>
            <person name="Sperisen C."/>
            <person name="Kredics L."/>
            <person name="Vagvoelgyi C."/>
            <person name="Patrignani A."/>
            <person name="Fitzpatrick D."/>
            <person name="Nagy I."/>
            <person name="Doyle S."/>
            <person name="Anderson J.B."/>
            <person name="Grigoriev I.V."/>
            <person name="Gueldener U."/>
            <person name="Muensterkoetter M."/>
            <person name="Nagy L.G."/>
        </authorList>
    </citation>
    <scope>NUCLEOTIDE SEQUENCE [LARGE SCALE GENOMIC DNA]</scope>
    <source>
        <strain evidence="2">Ar21-2</strain>
    </source>
</reference>
<sequence>MHIFSPFQFLSFPPLLRRLQVISYRRPTRLRRVSRRGIPRWLWSRDCYQVPFYFIFFLVFHIRRYVVDRLSRALSRQGIIVGCPQTLLTTNNYTPPLVSILIMTLASAPDTDAREVVNA</sequence>
<dbReference type="Proteomes" id="UP000217790">
    <property type="component" value="Unassembled WGS sequence"/>
</dbReference>
<dbReference type="EMBL" id="KZ293682">
    <property type="protein sequence ID" value="PBK86808.1"/>
    <property type="molecule type" value="Genomic_DNA"/>
</dbReference>
<evidence type="ECO:0000313" key="1">
    <source>
        <dbReference type="EMBL" id="PBK86808.1"/>
    </source>
</evidence>
<accession>A0A2H3D7J3</accession>
<dbReference type="AlphaFoldDB" id="A0A2H3D7J3"/>